<gene>
    <name evidence="1" type="ORF">INS90_04095</name>
</gene>
<name>A0A7M1R4R5_9ACTO</name>
<dbReference type="Proteomes" id="UP000594961">
    <property type="component" value="Chromosome"/>
</dbReference>
<accession>A0A7M1R4R5</accession>
<evidence type="ECO:0000313" key="2">
    <source>
        <dbReference type="Proteomes" id="UP000594961"/>
    </source>
</evidence>
<dbReference type="AlphaFoldDB" id="A0A7M1R4R5"/>
<proteinExistence type="predicted"/>
<dbReference type="RefSeq" id="WP_197554964.1">
    <property type="nucleotide sequence ID" value="NZ_CP063212.1"/>
</dbReference>
<evidence type="ECO:0000313" key="1">
    <source>
        <dbReference type="EMBL" id="QOR48455.1"/>
    </source>
</evidence>
<reference evidence="1 2" key="1">
    <citation type="submission" date="2020-10" db="EMBL/GenBank/DDBJ databases">
        <title>Trueperella pecoris sp. nov. isolated from bovine and porcine specimens.</title>
        <authorList>
            <person name="Schoenecker L."/>
            <person name="Schnydrig P."/>
            <person name="Brodard I."/>
            <person name="Thomann A."/>
            <person name="Hemphill A."/>
            <person name="Rodriguez-Campos S."/>
            <person name="Perreten V."/>
            <person name="Jores J."/>
            <person name="Kittl S."/>
        </authorList>
    </citation>
    <scope>NUCLEOTIDE SEQUENCE [LARGE SCALE GENOMIC DNA]</scope>
    <source>
        <strain evidence="1 2">19OD0592</strain>
    </source>
</reference>
<sequence length="352" mass="38889">MPHDTDDTATTSAVPLYRAPREPGPWSSHHLWYQAKPHEVHNTDVALGLIAECARLGMHILTLPAIPADGDPDYVEKVMHRASRRGMRIFPNVGGDVFEERGATGLSYAERCALLEEWFAHGAHGVELGTFDLSAATDVNEQGRHVHAGWDVGELMDFVHASHPDALVSVNLQANTFDEIKEHLASDAVDVVRFEVTGAPALEAENYYEQTAASFELFETAGTIPSWNCSFAALERAATRLSEGAVLLANSFFPGFLNFEQNIPGHSPSVRHSLRMRDSLGLNRANILLDAEMAHDGFIWLVSDNVRMLLNFGPYPYNVPNDGRVLISSLIELPQEDDYLIVPPGEAAWLRR</sequence>
<protein>
    <submittedName>
        <fullName evidence="1">Uncharacterized protein</fullName>
    </submittedName>
</protein>
<organism evidence="1 2">
    <name type="scientific">Trueperella pecoris</name>
    <dbReference type="NCBI Taxonomy" id="2733571"/>
    <lineage>
        <taxon>Bacteria</taxon>
        <taxon>Bacillati</taxon>
        <taxon>Actinomycetota</taxon>
        <taxon>Actinomycetes</taxon>
        <taxon>Actinomycetales</taxon>
        <taxon>Actinomycetaceae</taxon>
        <taxon>Trueperella</taxon>
    </lineage>
</organism>
<dbReference type="EMBL" id="CP063212">
    <property type="protein sequence ID" value="QOR48455.1"/>
    <property type="molecule type" value="Genomic_DNA"/>
</dbReference>